<dbReference type="InterPro" id="IPR006127">
    <property type="entry name" value="ZnuA-like"/>
</dbReference>
<dbReference type="PANTHER" id="PTHR42953">
    <property type="entry name" value="HIGH-AFFINITY ZINC UPTAKE SYSTEM PROTEIN ZNUA-RELATED"/>
    <property type="match status" value="1"/>
</dbReference>
<evidence type="ECO:0000256" key="3">
    <source>
        <dbReference type="ARBA" id="ARBA00022729"/>
    </source>
</evidence>
<organism evidence="4 5">
    <name type="scientific">Porphyromonas levii</name>
    <dbReference type="NCBI Taxonomy" id="28114"/>
    <lineage>
        <taxon>Bacteria</taxon>
        <taxon>Pseudomonadati</taxon>
        <taxon>Bacteroidota</taxon>
        <taxon>Bacteroidia</taxon>
        <taxon>Bacteroidales</taxon>
        <taxon>Porphyromonadaceae</taxon>
        <taxon>Porphyromonas</taxon>
    </lineage>
</organism>
<evidence type="ECO:0000256" key="1">
    <source>
        <dbReference type="ARBA" id="ARBA00011028"/>
    </source>
</evidence>
<dbReference type="EMBL" id="SPNC01000066">
    <property type="protein sequence ID" value="TFH95095.1"/>
    <property type="molecule type" value="Genomic_DNA"/>
</dbReference>
<dbReference type="PANTHER" id="PTHR42953:SF3">
    <property type="entry name" value="HIGH-AFFINITY ZINC UPTAKE SYSTEM PROTEIN ZNUA"/>
    <property type="match status" value="1"/>
</dbReference>
<dbReference type="GO" id="GO:0030001">
    <property type="term" value="P:metal ion transport"/>
    <property type="evidence" value="ECO:0007669"/>
    <property type="project" value="InterPro"/>
</dbReference>
<evidence type="ECO:0000256" key="2">
    <source>
        <dbReference type="ARBA" id="ARBA00022448"/>
    </source>
</evidence>
<reference evidence="4 5" key="1">
    <citation type="submission" date="2019-03" db="EMBL/GenBank/DDBJ databases">
        <title>Porphyromonas levii Isolated from the Uterus of Dairy Cows.</title>
        <authorList>
            <person name="Francis A.M."/>
        </authorList>
    </citation>
    <scope>NUCLEOTIDE SEQUENCE [LARGE SCALE GENOMIC DNA]</scope>
    <source>
        <strain evidence="4 5">AF5678</strain>
    </source>
</reference>
<dbReference type="Proteomes" id="UP000297225">
    <property type="component" value="Unassembled WGS sequence"/>
</dbReference>
<dbReference type="Pfam" id="PF01297">
    <property type="entry name" value="ZnuA"/>
    <property type="match status" value="1"/>
</dbReference>
<comment type="caution">
    <text evidence="4">The sequence shown here is derived from an EMBL/GenBank/DDBJ whole genome shotgun (WGS) entry which is preliminary data.</text>
</comment>
<dbReference type="STRING" id="1122973.GCA_000379925_00423"/>
<keyword evidence="3" id="KW-0732">Signal</keyword>
<dbReference type="SUPFAM" id="SSF53807">
    <property type="entry name" value="Helical backbone' metal receptor"/>
    <property type="match status" value="1"/>
</dbReference>
<dbReference type="RefSeq" id="WP_018357695.1">
    <property type="nucleotide sequence ID" value="NZ_CP197400.1"/>
</dbReference>
<dbReference type="Gene3D" id="3.40.50.1980">
    <property type="entry name" value="Nitrogenase molybdenum iron protein domain"/>
    <property type="match status" value="2"/>
</dbReference>
<proteinExistence type="inferred from homology"/>
<dbReference type="PROSITE" id="PS51257">
    <property type="entry name" value="PROKAR_LIPOPROTEIN"/>
    <property type="match status" value="1"/>
</dbReference>
<dbReference type="OrthoDB" id="9810636at2"/>
<keyword evidence="5" id="KW-1185">Reference proteome</keyword>
<accession>A0A4Y8WPU0</accession>
<comment type="similarity">
    <text evidence="1">Belongs to the bacterial solute-binding protein 9 family.</text>
</comment>
<evidence type="ECO:0000313" key="5">
    <source>
        <dbReference type="Proteomes" id="UP000297225"/>
    </source>
</evidence>
<dbReference type="GO" id="GO:0046872">
    <property type="term" value="F:metal ion binding"/>
    <property type="evidence" value="ECO:0007669"/>
    <property type="project" value="InterPro"/>
</dbReference>
<keyword evidence="2" id="KW-0813">Transport</keyword>
<sequence>MNKLLTLLLVALFATGCTPSKESHKPILSVSLLPQKYFLKHIVGDLAEVHVLVPYGNNPEYYDPTPRNIAKLQDSRGYFAIGTLPFEQQWINALPDSVAVINLAERLPHDLIHGHEEGHEHTHIHGDPHYWTSLQGGKAMAEAILAATIEIFPEKEAELRANYESHLTPKFGEVEALAHEVFGESDSCAFVIYHPSLSLFASEWGLTQLVIEENGLEPTPRHLVQLLETAKAMDTRAVLIQEEFDAKNAENIARQLGIAPLTIQPLAEDWTAEMKRLIEVFRKR</sequence>
<name>A0A4Y8WPU0_9PORP</name>
<protein>
    <submittedName>
        <fullName evidence="4">Uncharacterized protein</fullName>
    </submittedName>
</protein>
<dbReference type="AlphaFoldDB" id="A0A4Y8WPU0"/>
<evidence type="ECO:0000313" key="4">
    <source>
        <dbReference type="EMBL" id="TFH95095.1"/>
    </source>
</evidence>
<dbReference type="InterPro" id="IPR050492">
    <property type="entry name" value="Bact_metal-bind_prot9"/>
</dbReference>
<gene>
    <name evidence="4" type="ORF">E4P47_05285</name>
</gene>